<dbReference type="PANTHER" id="PTHR30537">
    <property type="entry name" value="HTH-TYPE TRANSCRIPTIONAL REGULATOR"/>
    <property type="match status" value="1"/>
</dbReference>
<evidence type="ECO:0000313" key="7">
    <source>
        <dbReference type="Proteomes" id="UP000644699"/>
    </source>
</evidence>
<dbReference type="Pfam" id="PF03466">
    <property type="entry name" value="LysR_substrate"/>
    <property type="match status" value="1"/>
</dbReference>
<keyword evidence="2" id="KW-0805">Transcription regulation</keyword>
<dbReference type="InterPro" id="IPR000847">
    <property type="entry name" value="LysR_HTH_N"/>
</dbReference>
<organism evidence="6 7">
    <name type="scientific">Aureimonas endophytica</name>
    <dbReference type="NCBI Taxonomy" id="2027858"/>
    <lineage>
        <taxon>Bacteria</taxon>
        <taxon>Pseudomonadati</taxon>
        <taxon>Pseudomonadota</taxon>
        <taxon>Alphaproteobacteria</taxon>
        <taxon>Hyphomicrobiales</taxon>
        <taxon>Aurantimonadaceae</taxon>
        <taxon>Aureimonas</taxon>
    </lineage>
</organism>
<dbReference type="GO" id="GO:0003700">
    <property type="term" value="F:DNA-binding transcription factor activity"/>
    <property type="evidence" value="ECO:0007669"/>
    <property type="project" value="InterPro"/>
</dbReference>
<dbReference type="Pfam" id="PF00126">
    <property type="entry name" value="HTH_1"/>
    <property type="match status" value="1"/>
</dbReference>
<feature type="domain" description="HTH lysR-type" evidence="5">
    <location>
        <begin position="8"/>
        <end position="65"/>
    </location>
</feature>
<evidence type="ECO:0000259" key="5">
    <source>
        <dbReference type="PROSITE" id="PS50931"/>
    </source>
</evidence>
<evidence type="ECO:0000256" key="1">
    <source>
        <dbReference type="ARBA" id="ARBA00009437"/>
    </source>
</evidence>
<dbReference type="GO" id="GO:0006351">
    <property type="term" value="P:DNA-templated transcription"/>
    <property type="evidence" value="ECO:0007669"/>
    <property type="project" value="TreeGrafter"/>
</dbReference>
<dbReference type="AlphaFoldDB" id="A0A916ZX03"/>
<dbReference type="InterPro" id="IPR058163">
    <property type="entry name" value="LysR-type_TF_proteobact-type"/>
</dbReference>
<name>A0A916ZX03_9HYPH</name>
<dbReference type="GO" id="GO:0043565">
    <property type="term" value="F:sequence-specific DNA binding"/>
    <property type="evidence" value="ECO:0007669"/>
    <property type="project" value="TreeGrafter"/>
</dbReference>
<evidence type="ECO:0000256" key="2">
    <source>
        <dbReference type="ARBA" id="ARBA00023015"/>
    </source>
</evidence>
<gene>
    <name evidence="6" type="ORF">GCM10011390_40690</name>
</gene>
<comment type="similarity">
    <text evidence="1">Belongs to the LysR transcriptional regulatory family.</text>
</comment>
<sequence length="297" mass="32016">MGPVLDRLAWDDFRLIRAVAETGTLPAAAAMLGVNHSTVFRRLRQIEDLLGAELFERDRAKLMPTQAGEEIAALALRIGADVDAVALRLAGREPEPEGEVRVTTNDSLLIHLLTPIFAAFRAACPRIRLDIVIGNPSLNLSKRDADVAIRATDRPPDTLVGRKAARIAWALYGPPGAEPENAAWVTLGETLGAMKVVRAVIARVPPDRLGYRVNSVLGLAEAVEAGLGIGYLPCFIGDARPGLARLGAPEPDFSTDLWLLTHADLRRAARIRALLDFLGRAVAERRGLIEGMEPRGG</sequence>
<dbReference type="SUPFAM" id="SSF46785">
    <property type="entry name" value="Winged helix' DNA-binding domain"/>
    <property type="match status" value="1"/>
</dbReference>
<dbReference type="EMBL" id="BMIQ01000007">
    <property type="protein sequence ID" value="GGE17457.1"/>
    <property type="molecule type" value="Genomic_DNA"/>
</dbReference>
<dbReference type="Gene3D" id="3.40.190.290">
    <property type="match status" value="1"/>
</dbReference>
<dbReference type="SUPFAM" id="SSF53850">
    <property type="entry name" value="Periplasmic binding protein-like II"/>
    <property type="match status" value="1"/>
</dbReference>
<dbReference type="InterPro" id="IPR005119">
    <property type="entry name" value="LysR_subst-bd"/>
</dbReference>
<proteinExistence type="inferred from homology"/>
<dbReference type="InterPro" id="IPR036388">
    <property type="entry name" value="WH-like_DNA-bd_sf"/>
</dbReference>
<evidence type="ECO:0000313" key="6">
    <source>
        <dbReference type="EMBL" id="GGE17457.1"/>
    </source>
</evidence>
<dbReference type="InterPro" id="IPR036390">
    <property type="entry name" value="WH_DNA-bd_sf"/>
</dbReference>
<keyword evidence="7" id="KW-1185">Reference proteome</keyword>
<evidence type="ECO:0000256" key="4">
    <source>
        <dbReference type="ARBA" id="ARBA00023163"/>
    </source>
</evidence>
<accession>A0A916ZX03</accession>
<protein>
    <submittedName>
        <fullName evidence="6">LysR family transcriptional regulator</fullName>
    </submittedName>
</protein>
<evidence type="ECO:0000256" key="3">
    <source>
        <dbReference type="ARBA" id="ARBA00023125"/>
    </source>
</evidence>
<dbReference type="RefSeq" id="WP_188911710.1">
    <property type="nucleotide sequence ID" value="NZ_BMIQ01000007.1"/>
</dbReference>
<keyword evidence="4" id="KW-0804">Transcription</keyword>
<dbReference type="Proteomes" id="UP000644699">
    <property type="component" value="Unassembled WGS sequence"/>
</dbReference>
<dbReference type="PANTHER" id="PTHR30537:SF3">
    <property type="entry name" value="TRANSCRIPTIONAL REGULATORY PROTEIN"/>
    <property type="match status" value="1"/>
</dbReference>
<comment type="caution">
    <text evidence="6">The sequence shown here is derived from an EMBL/GenBank/DDBJ whole genome shotgun (WGS) entry which is preliminary data.</text>
</comment>
<reference evidence="6" key="2">
    <citation type="submission" date="2020-09" db="EMBL/GenBank/DDBJ databases">
        <authorList>
            <person name="Sun Q."/>
            <person name="Zhou Y."/>
        </authorList>
    </citation>
    <scope>NUCLEOTIDE SEQUENCE</scope>
    <source>
        <strain evidence="6">CGMCC 1.15367</strain>
    </source>
</reference>
<keyword evidence="3" id="KW-0238">DNA-binding</keyword>
<dbReference type="Gene3D" id="1.10.10.10">
    <property type="entry name" value="Winged helix-like DNA-binding domain superfamily/Winged helix DNA-binding domain"/>
    <property type="match status" value="1"/>
</dbReference>
<dbReference type="PROSITE" id="PS50931">
    <property type="entry name" value="HTH_LYSR"/>
    <property type="match status" value="1"/>
</dbReference>
<reference evidence="6" key="1">
    <citation type="journal article" date="2014" name="Int. J. Syst. Evol. Microbiol.">
        <title>Complete genome sequence of Corynebacterium casei LMG S-19264T (=DSM 44701T), isolated from a smear-ripened cheese.</title>
        <authorList>
            <consortium name="US DOE Joint Genome Institute (JGI-PGF)"/>
            <person name="Walter F."/>
            <person name="Albersmeier A."/>
            <person name="Kalinowski J."/>
            <person name="Ruckert C."/>
        </authorList>
    </citation>
    <scope>NUCLEOTIDE SEQUENCE</scope>
    <source>
        <strain evidence="6">CGMCC 1.15367</strain>
    </source>
</reference>